<accession>A0A6A5Q966</accession>
<keyword evidence="2" id="KW-1133">Transmembrane helix</keyword>
<protein>
    <recommendedName>
        <fullName evidence="3">Rhodopsin domain-containing protein</fullName>
    </recommendedName>
</protein>
<gene>
    <name evidence="4" type="ORF">BDU57DRAFT_75763</name>
</gene>
<keyword evidence="2" id="KW-0472">Membrane</keyword>
<dbReference type="PANTHER" id="PTHR38794:SF1">
    <property type="entry name" value="INTEGRAL MEMBRANE PROTEIN"/>
    <property type="match status" value="1"/>
</dbReference>
<keyword evidence="2" id="KW-0812">Transmembrane</keyword>
<dbReference type="Proteomes" id="UP000800096">
    <property type="component" value="Unassembled WGS sequence"/>
</dbReference>
<reference evidence="4" key="1">
    <citation type="journal article" date="2020" name="Stud. Mycol.">
        <title>101 Dothideomycetes genomes: a test case for predicting lifestyles and emergence of pathogens.</title>
        <authorList>
            <person name="Haridas S."/>
            <person name="Albert R."/>
            <person name="Binder M."/>
            <person name="Bloem J."/>
            <person name="Labutti K."/>
            <person name="Salamov A."/>
            <person name="Andreopoulos B."/>
            <person name="Baker S."/>
            <person name="Barry K."/>
            <person name="Bills G."/>
            <person name="Bluhm B."/>
            <person name="Cannon C."/>
            <person name="Castanera R."/>
            <person name="Culley D."/>
            <person name="Daum C."/>
            <person name="Ezra D."/>
            <person name="Gonzalez J."/>
            <person name="Henrissat B."/>
            <person name="Kuo A."/>
            <person name="Liang C."/>
            <person name="Lipzen A."/>
            <person name="Lutzoni F."/>
            <person name="Magnuson J."/>
            <person name="Mondo S."/>
            <person name="Nolan M."/>
            <person name="Ohm R."/>
            <person name="Pangilinan J."/>
            <person name="Park H.-J."/>
            <person name="Ramirez L."/>
            <person name="Alfaro M."/>
            <person name="Sun H."/>
            <person name="Tritt A."/>
            <person name="Yoshinaga Y."/>
            <person name="Zwiers L.-H."/>
            <person name="Turgeon B."/>
            <person name="Goodwin S."/>
            <person name="Spatafora J."/>
            <person name="Crous P."/>
            <person name="Grigoriev I."/>
        </authorList>
    </citation>
    <scope>NUCLEOTIDE SEQUENCE</scope>
    <source>
        <strain evidence="4">HMLAC05119</strain>
    </source>
</reference>
<dbReference type="Pfam" id="PF20684">
    <property type="entry name" value="Fung_rhodopsin"/>
    <property type="match status" value="1"/>
</dbReference>
<feature type="domain" description="Rhodopsin" evidence="3">
    <location>
        <begin position="4"/>
        <end position="195"/>
    </location>
</feature>
<name>A0A6A5Q966_AMPQU</name>
<feature type="compositionally biased region" description="Basic and acidic residues" evidence="1">
    <location>
        <begin position="368"/>
        <end position="380"/>
    </location>
</feature>
<feature type="transmembrane region" description="Helical" evidence="2">
    <location>
        <begin position="99"/>
        <end position="123"/>
    </location>
</feature>
<feature type="region of interest" description="Disordered" evidence="1">
    <location>
        <begin position="301"/>
        <end position="398"/>
    </location>
</feature>
<evidence type="ECO:0000313" key="5">
    <source>
        <dbReference type="Proteomes" id="UP000800096"/>
    </source>
</evidence>
<dbReference type="InterPro" id="IPR049326">
    <property type="entry name" value="Rhodopsin_dom_fungi"/>
</dbReference>
<organism evidence="4 5">
    <name type="scientific">Ampelomyces quisqualis</name>
    <name type="common">Powdery mildew agent</name>
    <dbReference type="NCBI Taxonomy" id="50730"/>
    <lineage>
        <taxon>Eukaryota</taxon>
        <taxon>Fungi</taxon>
        <taxon>Dikarya</taxon>
        <taxon>Ascomycota</taxon>
        <taxon>Pezizomycotina</taxon>
        <taxon>Dothideomycetes</taxon>
        <taxon>Pleosporomycetidae</taxon>
        <taxon>Pleosporales</taxon>
        <taxon>Pleosporineae</taxon>
        <taxon>Phaeosphaeriaceae</taxon>
        <taxon>Ampelomyces</taxon>
    </lineage>
</organism>
<evidence type="ECO:0000313" key="4">
    <source>
        <dbReference type="EMBL" id="KAF1911983.1"/>
    </source>
</evidence>
<proteinExistence type="predicted"/>
<dbReference type="OrthoDB" id="3918601at2759"/>
<dbReference type="AlphaFoldDB" id="A0A6A5Q966"/>
<keyword evidence="5" id="KW-1185">Reference proteome</keyword>
<dbReference type="EMBL" id="ML979141">
    <property type="protein sequence ID" value="KAF1911983.1"/>
    <property type="molecule type" value="Genomic_DNA"/>
</dbReference>
<evidence type="ECO:0000256" key="2">
    <source>
        <dbReference type="SAM" id="Phobius"/>
    </source>
</evidence>
<evidence type="ECO:0000259" key="3">
    <source>
        <dbReference type="Pfam" id="PF20684"/>
    </source>
</evidence>
<feature type="transmembrane region" description="Helical" evidence="2">
    <location>
        <begin position="135"/>
        <end position="156"/>
    </location>
</feature>
<sequence length="398" mass="43798">MKVLGQHVNSVTAEQLVTYQKAEYVASMLYVANMGCSRISVCILIKKLLPGAIPKYTAIVFAGFTAIWTVSGILVAAFACQPPHPWNFLRNRQCIDVVAFVNYIAITNMVVEVLLVVIPLVVWNVRISATRRASVSFVFLARLSVVAAVASQLHFFNYADLSDFTYSNWAVVLSQQIAQNLSVISACLPYLHHFIIKVLAGTIEPETISYACGPPPFVKNYLGRSTPVLDATSSQNSYASLTPLTDNLSEPYCRPLATHGLVLSSNHRHTHSSSRFSCNTAKAVFTPTPPENVFNRLIEVPQSRPATSTSATDPLAVPGPRNLRHVGVLPTLDWDTESSKSGGSRRSSPTRNPTAEYVFNRQQVISVPEEHHLYDDESKKFAPPSPSPRFPRKPAQAF</sequence>
<evidence type="ECO:0000256" key="1">
    <source>
        <dbReference type="SAM" id="MobiDB-lite"/>
    </source>
</evidence>
<dbReference type="PANTHER" id="PTHR38794">
    <property type="entry name" value="INTEGRAL MEMBRANE PROTEIN"/>
    <property type="match status" value="1"/>
</dbReference>
<feature type="transmembrane region" description="Helical" evidence="2">
    <location>
        <begin position="57"/>
        <end position="79"/>
    </location>
</feature>